<comment type="caution">
    <text evidence="2">The sequence shown here is derived from an EMBL/GenBank/DDBJ whole genome shotgun (WGS) entry which is preliminary data.</text>
</comment>
<keyword evidence="3" id="KW-1185">Reference proteome</keyword>
<dbReference type="EMBL" id="JAXIVS010000029">
    <property type="protein sequence ID" value="MDY7233154.1"/>
    <property type="molecule type" value="Genomic_DNA"/>
</dbReference>
<dbReference type="Proteomes" id="UP001291309">
    <property type="component" value="Unassembled WGS sequence"/>
</dbReference>
<proteinExistence type="predicted"/>
<evidence type="ECO:0000256" key="1">
    <source>
        <dbReference type="SAM" id="MobiDB-lite"/>
    </source>
</evidence>
<evidence type="ECO:0000313" key="2">
    <source>
        <dbReference type="EMBL" id="MDY7233154.1"/>
    </source>
</evidence>
<feature type="region of interest" description="Disordered" evidence="1">
    <location>
        <begin position="123"/>
        <end position="183"/>
    </location>
</feature>
<name>A0ABU5HJ13_9BACT</name>
<dbReference type="PROSITE" id="PS51257">
    <property type="entry name" value="PROKAR_LIPOPROTEIN"/>
    <property type="match status" value="1"/>
</dbReference>
<evidence type="ECO:0008006" key="4">
    <source>
        <dbReference type="Google" id="ProtNLM"/>
    </source>
</evidence>
<feature type="region of interest" description="Disordered" evidence="1">
    <location>
        <begin position="22"/>
        <end position="57"/>
    </location>
</feature>
<dbReference type="RefSeq" id="WP_321551866.1">
    <property type="nucleotide sequence ID" value="NZ_JAXIVS010000029.1"/>
</dbReference>
<reference evidence="2 3" key="1">
    <citation type="submission" date="2023-12" db="EMBL/GenBank/DDBJ databases">
        <title>the genome sequence of Hyalangium sp. s54d21.</title>
        <authorList>
            <person name="Zhang X."/>
        </authorList>
    </citation>
    <scope>NUCLEOTIDE SEQUENCE [LARGE SCALE GENOMIC DNA]</scope>
    <source>
        <strain evidence="3">s54d21</strain>
    </source>
</reference>
<evidence type="ECO:0000313" key="3">
    <source>
        <dbReference type="Proteomes" id="UP001291309"/>
    </source>
</evidence>
<protein>
    <recommendedName>
        <fullName evidence="4">Lipoprotein</fullName>
    </recommendedName>
</protein>
<sequence length="216" mass="22415">MKRVWVLFAALGLALAGCKTMEPRPEPPPADCSDPGGTPPTAPPMQTIPETGVLPPIPPATKNIVTTFCPSTGQYLAAGIDTESRRFTFMIRGGRGTQQAAFASFYQARVPVTVYTGPVKLATRGTPAPKPTTPPPAPVPTPAPGGGEDDDSGSGGGKVIDPCLNISEEPPPSPKPGGNNPYEEFESLSWWTAYAVESVAKPVNSITAPGTVPAPR</sequence>
<gene>
    <name evidence="2" type="ORF">SYV04_42600</name>
</gene>
<feature type="compositionally biased region" description="Pro residues" evidence="1">
    <location>
        <begin position="128"/>
        <end position="143"/>
    </location>
</feature>
<organism evidence="2 3">
    <name type="scientific">Hyalangium rubrum</name>
    <dbReference type="NCBI Taxonomy" id="3103134"/>
    <lineage>
        <taxon>Bacteria</taxon>
        <taxon>Pseudomonadati</taxon>
        <taxon>Myxococcota</taxon>
        <taxon>Myxococcia</taxon>
        <taxon>Myxococcales</taxon>
        <taxon>Cystobacterineae</taxon>
        <taxon>Archangiaceae</taxon>
        <taxon>Hyalangium</taxon>
    </lineage>
</organism>
<accession>A0ABU5HJ13</accession>